<dbReference type="InterPro" id="IPR036163">
    <property type="entry name" value="HMA_dom_sf"/>
</dbReference>
<feature type="domain" description="HMA" evidence="3">
    <location>
        <begin position="52"/>
        <end position="116"/>
    </location>
</feature>
<dbReference type="EMBL" id="JAAITA010000021">
    <property type="protein sequence ID" value="NSJ87020.1"/>
    <property type="molecule type" value="Genomic_DNA"/>
</dbReference>
<name>A0ABX2IE51_BLAHA</name>
<proteinExistence type="predicted"/>
<comment type="caution">
    <text evidence="4">The sequence shown here is derived from an EMBL/GenBank/DDBJ whole genome shotgun (WGS) entry which is preliminary data.</text>
</comment>
<evidence type="ECO:0000313" key="5">
    <source>
        <dbReference type="Proteomes" id="UP000822142"/>
    </source>
</evidence>
<organism evidence="4 5">
    <name type="scientific">Blautia hansenii</name>
    <name type="common">Ruminococcus hansenii</name>
    <dbReference type="NCBI Taxonomy" id="1322"/>
    <lineage>
        <taxon>Bacteria</taxon>
        <taxon>Bacillati</taxon>
        <taxon>Bacillota</taxon>
        <taxon>Clostridia</taxon>
        <taxon>Lachnospirales</taxon>
        <taxon>Lachnospiraceae</taxon>
        <taxon>Blautia</taxon>
    </lineage>
</organism>
<evidence type="ECO:0000313" key="4">
    <source>
        <dbReference type="EMBL" id="NSJ87020.1"/>
    </source>
</evidence>
<evidence type="ECO:0000256" key="1">
    <source>
        <dbReference type="ARBA" id="ARBA00015313"/>
    </source>
</evidence>
<dbReference type="Pfam" id="PF00403">
    <property type="entry name" value="HMA"/>
    <property type="match status" value="1"/>
</dbReference>
<dbReference type="PANTHER" id="PTHR46594:SF4">
    <property type="entry name" value="P-TYPE CATION-TRANSPORTING ATPASE"/>
    <property type="match status" value="1"/>
</dbReference>
<dbReference type="InterPro" id="IPR006121">
    <property type="entry name" value="HMA_dom"/>
</dbReference>
<reference evidence="4 5" key="1">
    <citation type="journal article" date="2020" name="Cell Host Microbe">
        <title>Functional and Genomic Variation between Human-Derived Isolates of Lachnospiraceae Reveals Inter- and Intra-Species Diversity.</title>
        <authorList>
            <person name="Sorbara M.T."/>
            <person name="Littmann E.R."/>
            <person name="Fontana E."/>
            <person name="Moody T.U."/>
            <person name="Kohout C.E."/>
            <person name="Gjonbalaj M."/>
            <person name="Eaton V."/>
            <person name="Seok R."/>
            <person name="Leiner I.M."/>
            <person name="Pamer E.G."/>
        </authorList>
    </citation>
    <scope>NUCLEOTIDE SEQUENCE [LARGE SCALE GENOMIC DNA]</scope>
    <source>
        <strain evidence="4 5">MSK.15.26</strain>
    </source>
</reference>
<dbReference type="PROSITE" id="PS01047">
    <property type="entry name" value="HMA_1"/>
    <property type="match status" value="1"/>
</dbReference>
<dbReference type="PANTHER" id="PTHR46594">
    <property type="entry name" value="P-TYPE CATION-TRANSPORTING ATPASE"/>
    <property type="match status" value="1"/>
</dbReference>
<accession>A0ABX2IE51</accession>
<dbReference type="CDD" id="cd00371">
    <property type="entry name" value="HMA"/>
    <property type="match status" value="1"/>
</dbReference>
<gene>
    <name evidence="4" type="ORF">G5A70_12745</name>
</gene>
<dbReference type="SUPFAM" id="SSF55008">
    <property type="entry name" value="HMA, heavy metal-associated domain"/>
    <property type="match status" value="1"/>
</dbReference>
<dbReference type="PROSITE" id="PS50846">
    <property type="entry name" value="HMA_2"/>
    <property type="match status" value="1"/>
</dbReference>
<keyword evidence="2" id="KW-0479">Metal-binding</keyword>
<evidence type="ECO:0000256" key="2">
    <source>
        <dbReference type="ARBA" id="ARBA00022723"/>
    </source>
</evidence>
<dbReference type="Gene3D" id="3.30.70.100">
    <property type="match status" value="1"/>
</dbReference>
<protein>
    <recommendedName>
        <fullName evidence="1">Copper chaperone CopZ</fullName>
    </recommendedName>
</protein>
<keyword evidence="5" id="KW-1185">Reference proteome</keyword>
<dbReference type="RefSeq" id="WP_173749975.1">
    <property type="nucleotide sequence ID" value="NZ_JAAITA010000021.1"/>
</dbReference>
<evidence type="ECO:0000259" key="3">
    <source>
        <dbReference type="PROSITE" id="PS50846"/>
    </source>
</evidence>
<dbReference type="Proteomes" id="UP000822142">
    <property type="component" value="Unassembled WGS sequence"/>
</dbReference>
<sequence length="119" mass="12744">MINGIILVLVLAVLILAVKSTVKHFRGECSCCGGSKGLIKETEKKLSNPIVGKKTISIEGMTCDHCRQSVEKALNAMDGVSARVNLKKKQAAVAYDRTVADTELRRAVEGAGFQVTAIK</sequence>
<dbReference type="InterPro" id="IPR017969">
    <property type="entry name" value="Heavy-metal-associated_CS"/>
</dbReference>